<dbReference type="OrthoDB" id="1669814at2759"/>
<dbReference type="Gene3D" id="3.40.50.720">
    <property type="entry name" value="NAD(P)-binding Rossmann-like Domain"/>
    <property type="match status" value="1"/>
</dbReference>
<dbReference type="EMBL" id="KB445598">
    <property type="protein sequence ID" value="EMD84893.1"/>
    <property type="molecule type" value="Genomic_DNA"/>
</dbReference>
<dbReference type="AlphaFoldDB" id="M2UA89"/>
<keyword evidence="2" id="KW-0560">Oxidoreductase</keyword>
<gene>
    <name evidence="3" type="ORF">COCHEDRAFT_1120664</name>
</gene>
<dbReference type="InterPro" id="IPR036291">
    <property type="entry name" value="NAD(P)-bd_dom_sf"/>
</dbReference>
<dbReference type="Pfam" id="PF13561">
    <property type="entry name" value="adh_short_C2"/>
    <property type="match status" value="1"/>
</dbReference>
<keyword evidence="4" id="KW-1185">Reference proteome</keyword>
<evidence type="ECO:0000313" key="4">
    <source>
        <dbReference type="Proteomes" id="UP000016936"/>
    </source>
</evidence>
<dbReference type="PRINTS" id="PR00081">
    <property type="entry name" value="GDHRDH"/>
</dbReference>
<dbReference type="Proteomes" id="UP000016936">
    <property type="component" value="Unassembled WGS sequence"/>
</dbReference>
<name>M2UA89_COCH5</name>
<organism evidence="3 4">
    <name type="scientific">Cochliobolus heterostrophus (strain C5 / ATCC 48332 / race O)</name>
    <name type="common">Southern corn leaf blight fungus</name>
    <name type="synonym">Bipolaris maydis</name>
    <dbReference type="NCBI Taxonomy" id="701091"/>
    <lineage>
        <taxon>Eukaryota</taxon>
        <taxon>Fungi</taxon>
        <taxon>Dikarya</taxon>
        <taxon>Ascomycota</taxon>
        <taxon>Pezizomycotina</taxon>
        <taxon>Dothideomycetes</taxon>
        <taxon>Pleosporomycetidae</taxon>
        <taxon>Pleosporales</taxon>
        <taxon>Pleosporineae</taxon>
        <taxon>Pleosporaceae</taxon>
        <taxon>Bipolaris</taxon>
    </lineage>
</organism>
<dbReference type="PANTHER" id="PTHR43180">
    <property type="entry name" value="3-OXOACYL-(ACYL-CARRIER-PROTEIN) REDUCTASE (AFU_ORTHOLOGUE AFUA_6G11210)"/>
    <property type="match status" value="1"/>
</dbReference>
<dbReference type="SUPFAM" id="SSF51735">
    <property type="entry name" value="NAD(P)-binding Rossmann-fold domains"/>
    <property type="match status" value="1"/>
</dbReference>
<dbReference type="STRING" id="701091.M2UA89"/>
<accession>M2UA89</accession>
<reference evidence="3 4" key="1">
    <citation type="journal article" date="2012" name="PLoS Pathog.">
        <title>Diverse lifestyles and strategies of plant pathogenesis encoded in the genomes of eighteen Dothideomycetes fungi.</title>
        <authorList>
            <person name="Ohm R.A."/>
            <person name="Feau N."/>
            <person name="Henrissat B."/>
            <person name="Schoch C.L."/>
            <person name="Horwitz B.A."/>
            <person name="Barry K.W."/>
            <person name="Condon B.J."/>
            <person name="Copeland A.C."/>
            <person name="Dhillon B."/>
            <person name="Glaser F."/>
            <person name="Hesse C.N."/>
            <person name="Kosti I."/>
            <person name="LaButti K."/>
            <person name="Lindquist E.A."/>
            <person name="Lucas S."/>
            <person name="Salamov A.A."/>
            <person name="Bradshaw R.E."/>
            <person name="Ciuffetti L."/>
            <person name="Hamelin R.C."/>
            <person name="Kema G.H.J."/>
            <person name="Lawrence C."/>
            <person name="Scott J.A."/>
            <person name="Spatafora J.W."/>
            <person name="Turgeon B.G."/>
            <person name="de Wit P.J.G.M."/>
            <person name="Zhong S."/>
            <person name="Goodwin S.B."/>
            <person name="Grigoriev I.V."/>
        </authorList>
    </citation>
    <scope>NUCLEOTIDE SEQUENCE [LARGE SCALE GENOMIC DNA]</scope>
    <source>
        <strain evidence="4">C5 / ATCC 48332 / race O</strain>
    </source>
</reference>
<protein>
    <submittedName>
        <fullName evidence="3">Uncharacterized protein</fullName>
    </submittedName>
</protein>
<reference evidence="4" key="2">
    <citation type="journal article" date="2013" name="PLoS Genet.">
        <title>Comparative genome structure, secondary metabolite, and effector coding capacity across Cochliobolus pathogens.</title>
        <authorList>
            <person name="Condon B.J."/>
            <person name="Leng Y."/>
            <person name="Wu D."/>
            <person name="Bushley K.E."/>
            <person name="Ohm R.A."/>
            <person name="Otillar R."/>
            <person name="Martin J."/>
            <person name="Schackwitz W."/>
            <person name="Grimwood J."/>
            <person name="MohdZainudin N."/>
            <person name="Xue C."/>
            <person name="Wang R."/>
            <person name="Manning V.A."/>
            <person name="Dhillon B."/>
            <person name="Tu Z.J."/>
            <person name="Steffenson B.J."/>
            <person name="Salamov A."/>
            <person name="Sun H."/>
            <person name="Lowry S."/>
            <person name="LaButti K."/>
            <person name="Han J."/>
            <person name="Copeland A."/>
            <person name="Lindquist E."/>
            <person name="Barry K."/>
            <person name="Schmutz J."/>
            <person name="Baker S.E."/>
            <person name="Ciuffetti L.M."/>
            <person name="Grigoriev I.V."/>
            <person name="Zhong S."/>
            <person name="Turgeon B.G."/>
        </authorList>
    </citation>
    <scope>NUCLEOTIDE SEQUENCE [LARGE SCALE GENOMIC DNA]</scope>
    <source>
        <strain evidence="4">C5 / ATCC 48332 / race O</strain>
    </source>
</reference>
<dbReference type="eggNOG" id="KOG0725">
    <property type="taxonomic scope" value="Eukaryota"/>
</dbReference>
<evidence type="ECO:0000256" key="2">
    <source>
        <dbReference type="ARBA" id="ARBA00023002"/>
    </source>
</evidence>
<proteinExistence type="inferred from homology"/>
<sequence>MALAKAGINLAGRVFSVTGGASGMGFATAALLAQHSAKAIWIADRQTKLFDTVRTKLSAINPSVAVHLDDVDVSNSSQVDKWVDSIIAQDGVLHGAANIAGLPQFALRGESSMPWLLQETDEKWRQVHSVNSDGIMYCTRAQFRVMYKNPESNPSIVNLTSMAALLHVGGAYAYSTSKAAAEHFTRSSAADGKRFGIRVNGVLPGMSTTPMMKQFFGASIEDAQKALDQEGLPGAVEPEDVAQSIVWLLSENASQVNGVSLPVAMSPP</sequence>
<dbReference type="CDD" id="cd05233">
    <property type="entry name" value="SDR_c"/>
    <property type="match status" value="1"/>
</dbReference>
<comment type="similarity">
    <text evidence="1">Belongs to the short-chain dehydrogenases/reductases (SDR) family.</text>
</comment>
<evidence type="ECO:0000256" key="1">
    <source>
        <dbReference type="ARBA" id="ARBA00006484"/>
    </source>
</evidence>
<dbReference type="GO" id="GO:0016491">
    <property type="term" value="F:oxidoreductase activity"/>
    <property type="evidence" value="ECO:0007669"/>
    <property type="project" value="UniProtKB-KW"/>
</dbReference>
<dbReference type="HOGENOM" id="CLU_010194_1_0_1"/>
<dbReference type="OMA" id="KAGCAYF"/>
<dbReference type="PANTHER" id="PTHR43180:SF63">
    <property type="entry name" value="DEHYDROGENASE_REDUCTASE FAMILY PROTEIN, PUTATIVE (AFU_ORTHOLOGUE AFUA_6G03520)-RELATED"/>
    <property type="match status" value="1"/>
</dbReference>
<dbReference type="InterPro" id="IPR002347">
    <property type="entry name" value="SDR_fam"/>
</dbReference>
<evidence type="ECO:0000313" key="3">
    <source>
        <dbReference type="EMBL" id="EMD84893.1"/>
    </source>
</evidence>